<dbReference type="InterPro" id="IPR036223">
    <property type="entry name" value="CAP_C_sf"/>
</dbReference>
<dbReference type="AlphaFoldDB" id="A0ABD1GJG4"/>
<dbReference type="InterPro" id="IPR017901">
    <property type="entry name" value="C-CAP_CF_C-like"/>
</dbReference>
<proteinExistence type="inferred from homology"/>
<dbReference type="Gene3D" id="2.160.20.70">
    <property type="match status" value="2"/>
</dbReference>
<protein>
    <submittedName>
        <fullName evidence="3">Cyclase-associated protein 1-like</fullName>
    </submittedName>
</protein>
<reference evidence="3 4" key="1">
    <citation type="submission" date="2024-06" db="EMBL/GenBank/DDBJ databases">
        <title>A chromosome level genome sequence of Diviner's sage (Salvia divinorum).</title>
        <authorList>
            <person name="Ford S.A."/>
            <person name="Ro D.-K."/>
            <person name="Ness R.W."/>
            <person name="Phillips M.A."/>
        </authorList>
    </citation>
    <scope>NUCLEOTIDE SEQUENCE [LARGE SCALE GENOMIC DNA]</scope>
    <source>
        <strain evidence="3">SAF-2024a</strain>
        <tissue evidence="3">Leaf</tissue>
    </source>
</reference>
<dbReference type="Proteomes" id="UP001567538">
    <property type="component" value="Unassembled WGS sequence"/>
</dbReference>
<evidence type="ECO:0000313" key="4">
    <source>
        <dbReference type="Proteomes" id="UP001567538"/>
    </source>
</evidence>
<dbReference type="SUPFAM" id="SSF69340">
    <property type="entry name" value="C-terminal domain of adenylylcyclase associated protein"/>
    <property type="match status" value="1"/>
</dbReference>
<dbReference type="PROSITE" id="PS51329">
    <property type="entry name" value="C_CAP_COFACTOR_C"/>
    <property type="match status" value="1"/>
</dbReference>
<sequence length="134" mass="14471">MLKKPSVSKAGPPTLELQLGRKWVVENQIGQKELVNDDLRGCKADSIGKVNNITLDKCSKMGLVFQDPACELVNCSSTEVQCQGVAPTILIEVNALVPASEADGDWTEHPLPVQYIHAYKDGQIVTTPMDHSGG</sequence>
<evidence type="ECO:0000259" key="2">
    <source>
        <dbReference type="PROSITE" id="PS51329"/>
    </source>
</evidence>
<evidence type="ECO:0000256" key="1">
    <source>
        <dbReference type="ARBA" id="ARBA00007659"/>
    </source>
</evidence>
<organism evidence="3 4">
    <name type="scientific">Salvia divinorum</name>
    <name type="common">Maria pastora</name>
    <name type="synonym">Diviner's sage</name>
    <dbReference type="NCBI Taxonomy" id="28513"/>
    <lineage>
        <taxon>Eukaryota</taxon>
        <taxon>Viridiplantae</taxon>
        <taxon>Streptophyta</taxon>
        <taxon>Embryophyta</taxon>
        <taxon>Tracheophyta</taxon>
        <taxon>Spermatophyta</taxon>
        <taxon>Magnoliopsida</taxon>
        <taxon>eudicotyledons</taxon>
        <taxon>Gunneridae</taxon>
        <taxon>Pentapetalae</taxon>
        <taxon>asterids</taxon>
        <taxon>lamiids</taxon>
        <taxon>Lamiales</taxon>
        <taxon>Lamiaceae</taxon>
        <taxon>Nepetoideae</taxon>
        <taxon>Mentheae</taxon>
        <taxon>Salviinae</taxon>
        <taxon>Salvia</taxon>
        <taxon>Salvia subgen. Calosphace</taxon>
    </lineage>
</organism>
<feature type="domain" description="C-CAP/cofactor C-like" evidence="2">
    <location>
        <begin position="12"/>
        <end position="134"/>
    </location>
</feature>
<evidence type="ECO:0000313" key="3">
    <source>
        <dbReference type="EMBL" id="KAL1544251.1"/>
    </source>
</evidence>
<dbReference type="InterPro" id="IPR016098">
    <property type="entry name" value="CAP/MinC_C"/>
</dbReference>
<name>A0ABD1GJG4_SALDI</name>
<dbReference type="Pfam" id="PF08603">
    <property type="entry name" value="CAP_C"/>
    <property type="match status" value="1"/>
</dbReference>
<dbReference type="InterPro" id="IPR013912">
    <property type="entry name" value="Adenylate_cyclase-assoc_CAP_C"/>
</dbReference>
<comment type="caution">
    <text evidence="3">The sequence shown here is derived from an EMBL/GenBank/DDBJ whole genome shotgun (WGS) entry which is preliminary data.</text>
</comment>
<dbReference type="EMBL" id="JBEAFC010000008">
    <property type="protein sequence ID" value="KAL1544251.1"/>
    <property type="molecule type" value="Genomic_DNA"/>
</dbReference>
<keyword evidence="4" id="KW-1185">Reference proteome</keyword>
<dbReference type="PANTHER" id="PTHR10652">
    <property type="entry name" value="ADENYLYL CYCLASE-ASSOCIATED PROTEIN"/>
    <property type="match status" value="1"/>
</dbReference>
<gene>
    <name evidence="3" type="ORF">AAHA92_21126</name>
</gene>
<dbReference type="PANTHER" id="PTHR10652:SF0">
    <property type="entry name" value="ADENYLYL CYCLASE-ASSOCIATED PROTEIN"/>
    <property type="match status" value="1"/>
</dbReference>
<dbReference type="InterPro" id="IPR001837">
    <property type="entry name" value="Adenylate_cyclase-assoc_CAP"/>
</dbReference>
<comment type="similarity">
    <text evidence="1">Belongs to the CAP family.</text>
</comment>
<accession>A0ABD1GJG4</accession>